<dbReference type="AlphaFoldDB" id="A8ZSW5"/>
<proteinExistence type="predicted"/>
<reference evidence="1 2" key="1">
    <citation type="submission" date="2007-10" db="EMBL/GenBank/DDBJ databases">
        <title>Complete sequence of Desulfococcus oleovorans Hxd3.</title>
        <authorList>
            <consortium name="US DOE Joint Genome Institute"/>
            <person name="Copeland A."/>
            <person name="Lucas S."/>
            <person name="Lapidus A."/>
            <person name="Barry K."/>
            <person name="Glavina del Rio T."/>
            <person name="Dalin E."/>
            <person name="Tice H."/>
            <person name="Pitluck S."/>
            <person name="Kiss H."/>
            <person name="Brettin T."/>
            <person name="Bruce D."/>
            <person name="Detter J.C."/>
            <person name="Han C."/>
            <person name="Schmutz J."/>
            <person name="Larimer F."/>
            <person name="Land M."/>
            <person name="Hauser L."/>
            <person name="Kyrpides N."/>
            <person name="Kim E."/>
            <person name="Wawrik B."/>
            <person name="Richardson P."/>
        </authorList>
    </citation>
    <scope>NUCLEOTIDE SEQUENCE [LARGE SCALE GENOMIC DNA]</scope>
    <source>
        <strain evidence="2">DSM 6200 / JCM 39069 / Hxd3</strain>
    </source>
</reference>
<gene>
    <name evidence="1" type="ordered locus">Dole_0319</name>
</gene>
<accession>A8ZSW5</accession>
<dbReference type="HOGENOM" id="CLU_2154297_0_0_7"/>
<organism evidence="1 2">
    <name type="scientific">Desulfosudis oleivorans (strain DSM 6200 / JCM 39069 / Hxd3)</name>
    <name type="common">Desulfococcus oleovorans</name>
    <dbReference type="NCBI Taxonomy" id="96561"/>
    <lineage>
        <taxon>Bacteria</taxon>
        <taxon>Pseudomonadati</taxon>
        <taxon>Thermodesulfobacteriota</taxon>
        <taxon>Desulfobacteria</taxon>
        <taxon>Desulfobacterales</taxon>
        <taxon>Desulfosudaceae</taxon>
        <taxon>Desulfosudis</taxon>
    </lineage>
</organism>
<name>A8ZSW5_DESOH</name>
<dbReference type="RefSeq" id="WP_012173748.1">
    <property type="nucleotide sequence ID" value="NC_009943.1"/>
</dbReference>
<protein>
    <submittedName>
        <fullName evidence="1">Uncharacterized protein</fullName>
    </submittedName>
</protein>
<dbReference type="Proteomes" id="UP000008561">
    <property type="component" value="Chromosome"/>
</dbReference>
<dbReference type="EMBL" id="CP000859">
    <property type="protein sequence ID" value="ABW66129.1"/>
    <property type="molecule type" value="Genomic_DNA"/>
</dbReference>
<keyword evidence="2" id="KW-1185">Reference proteome</keyword>
<evidence type="ECO:0000313" key="2">
    <source>
        <dbReference type="Proteomes" id="UP000008561"/>
    </source>
</evidence>
<dbReference type="OrthoDB" id="5422141at2"/>
<dbReference type="KEGG" id="dol:Dole_0319"/>
<sequence length="111" mass="11884">MNASIDTILTTIGDTYKDRIDPRARHYLEINIGKQAEIMGLSGLPDNLGAATAIVPLKAPAAGMKVRVDGRTFVDYAQFDSGVATPGYLARESGLAHAMFVPNDSMILNFA</sequence>
<evidence type="ECO:0000313" key="1">
    <source>
        <dbReference type="EMBL" id="ABW66129.1"/>
    </source>
</evidence>